<keyword evidence="1" id="KW-0732">Signal</keyword>
<dbReference type="InterPro" id="IPR030395">
    <property type="entry name" value="GP_PDE_dom"/>
</dbReference>
<dbReference type="PANTHER" id="PTHR46211">
    <property type="entry name" value="GLYCEROPHOSPHORYL DIESTER PHOSPHODIESTERASE"/>
    <property type="match status" value="1"/>
</dbReference>
<comment type="caution">
    <text evidence="3">The sequence shown here is derived from an EMBL/GenBank/DDBJ whole genome shotgun (WGS) entry which is preliminary data.</text>
</comment>
<proteinExistence type="predicted"/>
<name>A0A9D1LH52_9BACT</name>
<dbReference type="EMBL" id="DVMS01000195">
    <property type="protein sequence ID" value="HIU39370.1"/>
    <property type="molecule type" value="Genomic_DNA"/>
</dbReference>
<dbReference type="AlphaFoldDB" id="A0A9D1LH52"/>
<dbReference type="GO" id="GO:0008081">
    <property type="term" value="F:phosphoric diester hydrolase activity"/>
    <property type="evidence" value="ECO:0007669"/>
    <property type="project" value="InterPro"/>
</dbReference>
<dbReference type="InterPro" id="IPR017946">
    <property type="entry name" value="PLC-like_Pdiesterase_TIM-brl"/>
</dbReference>
<dbReference type="SUPFAM" id="SSF51695">
    <property type="entry name" value="PLC-like phosphodiesterases"/>
    <property type="match status" value="1"/>
</dbReference>
<dbReference type="Proteomes" id="UP000824076">
    <property type="component" value="Unassembled WGS sequence"/>
</dbReference>
<organism evidence="3 4">
    <name type="scientific">Candidatus Limisoma intestinavium</name>
    <dbReference type="NCBI Taxonomy" id="2840856"/>
    <lineage>
        <taxon>Bacteria</taxon>
        <taxon>Pseudomonadati</taxon>
        <taxon>Bacteroidota</taxon>
        <taxon>Bacteroidia</taxon>
        <taxon>Bacteroidales</taxon>
        <taxon>Candidatus Limisoma</taxon>
    </lineage>
</organism>
<evidence type="ECO:0000256" key="1">
    <source>
        <dbReference type="SAM" id="SignalP"/>
    </source>
</evidence>
<gene>
    <name evidence="3" type="ORF">IAD18_06875</name>
</gene>
<dbReference type="GO" id="GO:0006629">
    <property type="term" value="P:lipid metabolic process"/>
    <property type="evidence" value="ECO:0007669"/>
    <property type="project" value="InterPro"/>
</dbReference>
<feature type="domain" description="GP-PDE" evidence="2">
    <location>
        <begin position="23"/>
        <end position="252"/>
    </location>
</feature>
<dbReference type="Pfam" id="PF03009">
    <property type="entry name" value="GDPD"/>
    <property type="match status" value="1"/>
</dbReference>
<evidence type="ECO:0000259" key="2">
    <source>
        <dbReference type="PROSITE" id="PS51704"/>
    </source>
</evidence>
<protein>
    <submittedName>
        <fullName evidence="3">Glycerophosphodiester phosphodiesterase</fullName>
    </submittedName>
</protein>
<sequence length="255" mass="28217">MKMKKLLFGLCASLISISATAQTNVIAHRGYWKTNGSAQNSVAALLKADEAGCYGSEFDVWLTADGRLVVNHDSSFKGVGIESSNYSDMHALTLPNGENMPLLETYFAAAKKCSVKLVLELKKHSSPERETEAVEKIVEMADSFGLAGRMEYISFSLHACKEFVRLAPKGTPVYYLNGELSPKELHSLGMAGLDYHLSVVRDRHPEWIGEAHALGLKVNCWTVNSKNDMLWLIEHGVDFVTTDEPDVLLNLLNKR</sequence>
<dbReference type="Gene3D" id="3.20.20.190">
    <property type="entry name" value="Phosphatidylinositol (PI) phosphodiesterase"/>
    <property type="match status" value="1"/>
</dbReference>
<evidence type="ECO:0000313" key="3">
    <source>
        <dbReference type="EMBL" id="HIU39370.1"/>
    </source>
</evidence>
<reference evidence="3" key="1">
    <citation type="submission" date="2020-10" db="EMBL/GenBank/DDBJ databases">
        <authorList>
            <person name="Gilroy R."/>
        </authorList>
    </citation>
    <scope>NUCLEOTIDE SEQUENCE</scope>
    <source>
        <strain evidence="3">17073</strain>
    </source>
</reference>
<dbReference type="PANTHER" id="PTHR46211:SF1">
    <property type="entry name" value="GLYCEROPHOSPHODIESTER PHOSPHODIESTERASE, CYTOPLASMIC"/>
    <property type="match status" value="1"/>
</dbReference>
<feature type="signal peptide" evidence="1">
    <location>
        <begin position="1"/>
        <end position="21"/>
    </location>
</feature>
<dbReference type="PROSITE" id="PS51704">
    <property type="entry name" value="GP_PDE"/>
    <property type="match status" value="1"/>
</dbReference>
<accession>A0A9D1LH52</accession>
<evidence type="ECO:0000313" key="4">
    <source>
        <dbReference type="Proteomes" id="UP000824076"/>
    </source>
</evidence>
<feature type="chain" id="PRO_5039061602" evidence="1">
    <location>
        <begin position="22"/>
        <end position="255"/>
    </location>
</feature>
<reference evidence="3" key="2">
    <citation type="journal article" date="2021" name="PeerJ">
        <title>Extensive microbial diversity within the chicken gut microbiome revealed by metagenomics and culture.</title>
        <authorList>
            <person name="Gilroy R."/>
            <person name="Ravi A."/>
            <person name="Getino M."/>
            <person name="Pursley I."/>
            <person name="Horton D.L."/>
            <person name="Alikhan N.F."/>
            <person name="Baker D."/>
            <person name="Gharbi K."/>
            <person name="Hall N."/>
            <person name="Watson M."/>
            <person name="Adriaenssens E.M."/>
            <person name="Foster-Nyarko E."/>
            <person name="Jarju S."/>
            <person name="Secka A."/>
            <person name="Antonio M."/>
            <person name="Oren A."/>
            <person name="Chaudhuri R.R."/>
            <person name="La Ragione R."/>
            <person name="Hildebrand F."/>
            <person name="Pallen M.J."/>
        </authorList>
    </citation>
    <scope>NUCLEOTIDE SEQUENCE</scope>
    <source>
        <strain evidence="3">17073</strain>
    </source>
</reference>